<dbReference type="AlphaFoldDB" id="H0ET44"/>
<feature type="compositionally biased region" description="Polar residues" evidence="1">
    <location>
        <begin position="116"/>
        <end position="126"/>
    </location>
</feature>
<evidence type="ECO:0000313" key="2">
    <source>
        <dbReference type="EMBL" id="EHK98315.1"/>
    </source>
</evidence>
<organism evidence="2 3">
    <name type="scientific">Glarea lozoyensis (strain ATCC 74030 / MF5533)</name>
    <dbReference type="NCBI Taxonomy" id="1104152"/>
    <lineage>
        <taxon>Eukaryota</taxon>
        <taxon>Fungi</taxon>
        <taxon>Dikarya</taxon>
        <taxon>Ascomycota</taxon>
        <taxon>Pezizomycotina</taxon>
        <taxon>Leotiomycetes</taxon>
        <taxon>Helotiales</taxon>
        <taxon>Helotiaceae</taxon>
        <taxon>Glarea</taxon>
    </lineage>
</organism>
<feature type="compositionally biased region" description="Polar residues" evidence="1">
    <location>
        <begin position="41"/>
        <end position="56"/>
    </location>
</feature>
<evidence type="ECO:0000313" key="3">
    <source>
        <dbReference type="Proteomes" id="UP000005446"/>
    </source>
</evidence>
<comment type="caution">
    <text evidence="2">The sequence shown here is derived from an EMBL/GenBank/DDBJ whole genome shotgun (WGS) entry which is preliminary data.</text>
</comment>
<gene>
    <name evidence="2" type="ORF">M7I_5899</name>
</gene>
<evidence type="ECO:0000256" key="1">
    <source>
        <dbReference type="SAM" id="MobiDB-lite"/>
    </source>
</evidence>
<feature type="region of interest" description="Disordered" evidence="1">
    <location>
        <begin position="37"/>
        <end position="56"/>
    </location>
</feature>
<reference evidence="2 3" key="1">
    <citation type="journal article" date="2012" name="Eukaryot. Cell">
        <title>Genome sequence of the fungus Glarea lozoyensis: the first genome sequence of a species from the Helotiaceae family.</title>
        <authorList>
            <person name="Youssar L."/>
            <person name="Gruening B.A."/>
            <person name="Erxleben A."/>
            <person name="Guenther S."/>
            <person name="Huettel W."/>
        </authorList>
    </citation>
    <scope>NUCLEOTIDE SEQUENCE [LARGE SCALE GENOMIC DNA]</scope>
    <source>
        <strain evidence="3">ATCC 74030 / MF5533</strain>
    </source>
</reference>
<dbReference type="HOGENOM" id="CLU_1875647_0_0_1"/>
<feature type="region of interest" description="Disordered" evidence="1">
    <location>
        <begin position="116"/>
        <end position="136"/>
    </location>
</feature>
<proteinExistence type="predicted"/>
<name>H0ET44_GLAL7</name>
<keyword evidence="3" id="KW-1185">Reference proteome</keyword>
<feature type="region of interest" description="Disordered" evidence="1">
    <location>
        <begin position="65"/>
        <end position="94"/>
    </location>
</feature>
<dbReference type="Proteomes" id="UP000005446">
    <property type="component" value="Unassembled WGS sequence"/>
</dbReference>
<protein>
    <submittedName>
        <fullName evidence="2">Putative Autophagy-related protein 2</fullName>
    </submittedName>
</protein>
<accession>H0ET44</accession>
<sequence>MSESVFENSAYLDQVTDSQYMEEDYAQHQLHRSRGLIKNDSLGSPMSTPKASMIINPTTRAEFNTAETRFENNSNVSSDEDEEDELPTPIPEEDLTRSLLFSHEEAESMYMSAVSHTSSLSWSSEPDSFAATRILR</sequence>
<dbReference type="EMBL" id="AGUE01000158">
    <property type="protein sequence ID" value="EHK98315.1"/>
    <property type="molecule type" value="Genomic_DNA"/>
</dbReference>
<dbReference type="InParanoid" id="H0ET44"/>